<protein>
    <submittedName>
        <fullName evidence="1">Uncharacterized protein</fullName>
    </submittedName>
</protein>
<dbReference type="Proteomes" id="UP000694300">
    <property type="component" value="Unassembled WGS sequence"/>
</dbReference>
<name>A0ABS6U818_9PSEU</name>
<organism evidence="1 2">
    <name type="scientific">Pseudonocardia oceani</name>
    <dbReference type="NCBI Taxonomy" id="2792013"/>
    <lineage>
        <taxon>Bacteria</taxon>
        <taxon>Bacillati</taxon>
        <taxon>Actinomycetota</taxon>
        <taxon>Actinomycetes</taxon>
        <taxon>Pseudonocardiales</taxon>
        <taxon>Pseudonocardiaceae</taxon>
        <taxon>Pseudonocardia</taxon>
    </lineage>
</organism>
<accession>A0ABS6U818</accession>
<comment type="caution">
    <text evidence="1">The sequence shown here is derived from an EMBL/GenBank/DDBJ whole genome shotgun (WGS) entry which is preliminary data.</text>
</comment>
<evidence type="ECO:0000313" key="1">
    <source>
        <dbReference type="EMBL" id="MBW0128380.1"/>
    </source>
</evidence>
<dbReference type="RefSeq" id="WP_218590646.1">
    <property type="nucleotide sequence ID" value="NZ_JADQDE010000050.1"/>
</dbReference>
<proteinExistence type="predicted"/>
<reference evidence="1 2" key="1">
    <citation type="submission" date="2020-11" db="EMBL/GenBank/DDBJ databases">
        <title>Pseudonocardia abyssalis sp. nov. and Pseudonocardia oceani sp. nov., description and phylogenomic analysis of two novel actinomycetes isolated from the deep Southern Ocean.</title>
        <authorList>
            <person name="Parra J."/>
        </authorList>
    </citation>
    <scope>NUCLEOTIDE SEQUENCE [LARGE SCALE GENOMIC DNA]</scope>
    <source>
        <strain evidence="2">KRD185</strain>
    </source>
</reference>
<gene>
    <name evidence="1" type="ORF">I4I82_11845</name>
</gene>
<dbReference type="EMBL" id="JADQDF010000001">
    <property type="protein sequence ID" value="MBW0128380.1"/>
    <property type="molecule type" value="Genomic_DNA"/>
</dbReference>
<evidence type="ECO:0000313" key="2">
    <source>
        <dbReference type="Proteomes" id="UP000694300"/>
    </source>
</evidence>
<keyword evidence="2" id="KW-1185">Reference proteome</keyword>
<sequence>MRTPAVTEDITLDGVIDLVATGSTRLVRALVGEGPVDEFRLFVWRPVRSAPGSC</sequence>